<dbReference type="AlphaFoldDB" id="A0AAQ3JNT5"/>
<gene>
    <name evidence="3" type="ORF">Cni_G00997</name>
</gene>
<dbReference type="PANTHER" id="PTHR33786">
    <property type="entry name" value="UBIQUITIN CARBOXYL-TERMINAL HYDROLASE"/>
    <property type="match status" value="1"/>
</dbReference>
<dbReference type="PANTHER" id="PTHR33786:SF5">
    <property type="entry name" value="EXPRESSED PROTEIN"/>
    <property type="match status" value="1"/>
</dbReference>
<feature type="domain" description="DUF7866" evidence="2">
    <location>
        <begin position="52"/>
        <end position="104"/>
    </location>
</feature>
<keyword evidence="4" id="KW-1185">Reference proteome</keyword>
<feature type="chain" id="PRO_5042822996" description="DUF7866 domain-containing protein" evidence="1">
    <location>
        <begin position="24"/>
        <end position="104"/>
    </location>
</feature>
<dbReference type="InterPro" id="IPR057188">
    <property type="entry name" value="DUF7866"/>
</dbReference>
<evidence type="ECO:0000256" key="1">
    <source>
        <dbReference type="SAM" id="SignalP"/>
    </source>
</evidence>
<evidence type="ECO:0000313" key="4">
    <source>
        <dbReference type="Proteomes" id="UP001327560"/>
    </source>
</evidence>
<sequence>MSNLRVILVLMTSTILLLKGGKAVSDNNIEYIPATTNPVYRPVTDAVISSAPFKQCATWRCCAGGDPKNCKDMQACHQLVCNLPNKPFGTCALKPISCDCKNCS</sequence>
<organism evidence="3 4">
    <name type="scientific">Canna indica</name>
    <name type="common">Indian-shot</name>
    <dbReference type="NCBI Taxonomy" id="4628"/>
    <lineage>
        <taxon>Eukaryota</taxon>
        <taxon>Viridiplantae</taxon>
        <taxon>Streptophyta</taxon>
        <taxon>Embryophyta</taxon>
        <taxon>Tracheophyta</taxon>
        <taxon>Spermatophyta</taxon>
        <taxon>Magnoliopsida</taxon>
        <taxon>Liliopsida</taxon>
        <taxon>Zingiberales</taxon>
        <taxon>Cannaceae</taxon>
        <taxon>Canna</taxon>
    </lineage>
</organism>
<dbReference type="EMBL" id="CP136890">
    <property type="protein sequence ID" value="WOK92306.1"/>
    <property type="molecule type" value="Genomic_DNA"/>
</dbReference>
<evidence type="ECO:0000259" key="2">
    <source>
        <dbReference type="Pfam" id="PF25268"/>
    </source>
</evidence>
<protein>
    <recommendedName>
        <fullName evidence="2">DUF7866 domain-containing protein</fullName>
    </recommendedName>
</protein>
<evidence type="ECO:0000313" key="3">
    <source>
        <dbReference type="EMBL" id="WOK92306.1"/>
    </source>
</evidence>
<reference evidence="3 4" key="1">
    <citation type="submission" date="2023-10" db="EMBL/GenBank/DDBJ databases">
        <title>Chromosome-scale genome assembly provides insights into flower coloration mechanisms of Canna indica.</title>
        <authorList>
            <person name="Li C."/>
        </authorList>
    </citation>
    <scope>NUCLEOTIDE SEQUENCE [LARGE SCALE GENOMIC DNA]</scope>
    <source>
        <tissue evidence="3">Flower</tissue>
    </source>
</reference>
<name>A0AAQ3JNT5_9LILI</name>
<proteinExistence type="predicted"/>
<dbReference type="Proteomes" id="UP001327560">
    <property type="component" value="Chromosome 1"/>
</dbReference>
<dbReference type="Pfam" id="PF25268">
    <property type="entry name" value="DUF7866"/>
    <property type="match status" value="1"/>
</dbReference>
<accession>A0AAQ3JNT5</accession>
<keyword evidence="1" id="KW-0732">Signal</keyword>
<feature type="signal peptide" evidence="1">
    <location>
        <begin position="1"/>
        <end position="23"/>
    </location>
</feature>